<comment type="similarity">
    <text evidence="1">Belongs to the pseudouridine synthase RluA family.</text>
</comment>
<dbReference type="InterPro" id="IPR020103">
    <property type="entry name" value="PsdUridine_synth_cat_dom_sf"/>
</dbReference>
<feature type="domain" description="Pseudouridine synthase RsuA/RluA-like" evidence="2">
    <location>
        <begin position="19"/>
        <end position="179"/>
    </location>
</feature>
<evidence type="ECO:0000256" key="1">
    <source>
        <dbReference type="ARBA" id="ARBA00010876"/>
    </source>
</evidence>
<organism evidence="3 4">
    <name type="scientific">Rubritalea profundi</name>
    <dbReference type="NCBI Taxonomy" id="1658618"/>
    <lineage>
        <taxon>Bacteria</taxon>
        <taxon>Pseudomonadati</taxon>
        <taxon>Verrucomicrobiota</taxon>
        <taxon>Verrucomicrobiia</taxon>
        <taxon>Verrucomicrobiales</taxon>
        <taxon>Rubritaleaceae</taxon>
        <taxon>Rubritalea</taxon>
    </lineage>
</organism>
<dbReference type="GO" id="GO:0000455">
    <property type="term" value="P:enzyme-directed rRNA pseudouridine synthesis"/>
    <property type="evidence" value="ECO:0007669"/>
    <property type="project" value="TreeGrafter"/>
</dbReference>
<dbReference type="GO" id="GO:0140098">
    <property type="term" value="F:catalytic activity, acting on RNA"/>
    <property type="evidence" value="ECO:0007669"/>
    <property type="project" value="UniProtKB-ARBA"/>
</dbReference>
<sequence length="251" mass="28721">MDEPIDVWVNFDVVDECDDWIVVNKPAPLIVHPTSKKVEPTLLGGLEQLLSFDIQNGARLSIINRLDRETSGLVLVAKRKFAARMFGRAMERRLFEKEYDAICLGWPAWEERSLDAPLLRKGELESSPIWVKQMVHPDGRPSETYFRVVKRGTHRGVKVSLLRVFPKTGRMHQIRVHAAYLGHPLVGDKIYGEDETCYLRYIEGGWSAKLASQLLLKRHALHASRMALTLDEVSLEWEIGLTKDLDDFFDA</sequence>
<accession>A0A2S7U4C9</accession>
<dbReference type="AlphaFoldDB" id="A0A2S7U4C9"/>
<dbReference type="SUPFAM" id="SSF55120">
    <property type="entry name" value="Pseudouridine synthase"/>
    <property type="match status" value="1"/>
</dbReference>
<dbReference type="Gene3D" id="3.30.2350.10">
    <property type="entry name" value="Pseudouridine synthase"/>
    <property type="match status" value="1"/>
</dbReference>
<dbReference type="RefSeq" id="WP_105043868.1">
    <property type="nucleotide sequence ID" value="NZ_MQWA01000001.1"/>
</dbReference>
<evidence type="ECO:0000313" key="4">
    <source>
        <dbReference type="Proteomes" id="UP000239907"/>
    </source>
</evidence>
<proteinExistence type="inferred from homology"/>
<gene>
    <name evidence="3" type="ORF">BSZ32_13310</name>
</gene>
<dbReference type="GO" id="GO:0009982">
    <property type="term" value="F:pseudouridine synthase activity"/>
    <property type="evidence" value="ECO:0007669"/>
    <property type="project" value="InterPro"/>
</dbReference>
<evidence type="ECO:0000259" key="2">
    <source>
        <dbReference type="Pfam" id="PF00849"/>
    </source>
</evidence>
<dbReference type="EMBL" id="MQWA01000001">
    <property type="protein sequence ID" value="PQJ29367.1"/>
    <property type="molecule type" value="Genomic_DNA"/>
</dbReference>
<keyword evidence="4" id="KW-1185">Reference proteome</keyword>
<dbReference type="Proteomes" id="UP000239907">
    <property type="component" value="Unassembled WGS sequence"/>
</dbReference>
<reference evidence="3 4" key="1">
    <citation type="submission" date="2016-12" db="EMBL/GenBank/DDBJ databases">
        <title>Study of bacterial adaptation to deep sea.</title>
        <authorList>
            <person name="Song J."/>
            <person name="Yoshizawa S."/>
            <person name="Kogure K."/>
        </authorList>
    </citation>
    <scope>NUCLEOTIDE SEQUENCE [LARGE SCALE GENOMIC DNA]</scope>
    <source>
        <strain evidence="3 4">SAORIC-165</strain>
    </source>
</reference>
<name>A0A2S7U4C9_9BACT</name>
<dbReference type="PANTHER" id="PTHR21600:SF87">
    <property type="entry name" value="RNA PSEUDOURIDYLATE SYNTHASE DOMAIN-CONTAINING PROTEIN 1"/>
    <property type="match status" value="1"/>
</dbReference>
<dbReference type="InterPro" id="IPR050188">
    <property type="entry name" value="RluA_PseudoU_synthase"/>
</dbReference>
<dbReference type="GO" id="GO:0003723">
    <property type="term" value="F:RNA binding"/>
    <property type="evidence" value="ECO:0007669"/>
    <property type="project" value="InterPro"/>
</dbReference>
<dbReference type="PANTHER" id="PTHR21600">
    <property type="entry name" value="MITOCHONDRIAL RNA PSEUDOURIDINE SYNTHASE"/>
    <property type="match status" value="1"/>
</dbReference>
<dbReference type="InterPro" id="IPR006145">
    <property type="entry name" value="PsdUridine_synth_RsuA/RluA"/>
</dbReference>
<protein>
    <submittedName>
        <fullName evidence="3">RNA pseudouridine synthase</fullName>
    </submittedName>
</protein>
<dbReference type="OrthoDB" id="9807829at2"/>
<dbReference type="Pfam" id="PF00849">
    <property type="entry name" value="PseudoU_synth_2"/>
    <property type="match status" value="1"/>
</dbReference>
<dbReference type="InterPro" id="IPR006224">
    <property type="entry name" value="PsdUridine_synth_RluA-like_CS"/>
</dbReference>
<dbReference type="CDD" id="cd02869">
    <property type="entry name" value="PseudoU_synth_RluA_like"/>
    <property type="match status" value="1"/>
</dbReference>
<dbReference type="PROSITE" id="PS01129">
    <property type="entry name" value="PSI_RLU"/>
    <property type="match status" value="1"/>
</dbReference>
<comment type="caution">
    <text evidence="3">The sequence shown here is derived from an EMBL/GenBank/DDBJ whole genome shotgun (WGS) entry which is preliminary data.</text>
</comment>
<evidence type="ECO:0000313" key="3">
    <source>
        <dbReference type="EMBL" id="PQJ29367.1"/>
    </source>
</evidence>